<gene>
    <name evidence="2" type="ORF">MAR_023079</name>
</gene>
<evidence type="ECO:0000313" key="3">
    <source>
        <dbReference type="Proteomes" id="UP001164746"/>
    </source>
</evidence>
<feature type="compositionally biased region" description="Basic residues" evidence="1">
    <location>
        <begin position="89"/>
        <end position="105"/>
    </location>
</feature>
<proteinExistence type="predicted"/>
<protein>
    <submittedName>
        <fullName evidence="2">Uncharacterized protein</fullName>
    </submittedName>
</protein>
<evidence type="ECO:0000256" key="1">
    <source>
        <dbReference type="SAM" id="MobiDB-lite"/>
    </source>
</evidence>
<feature type="region of interest" description="Disordered" evidence="1">
    <location>
        <begin position="79"/>
        <end position="105"/>
    </location>
</feature>
<sequence>MKVVLQSHNAKHRTLFQTILCNEIQWLLCTYNLKKHVKSFNNSVLIYLDKRIHYKNSSYQTRIDLATLSLNEHIDGPYTSQSNRQNVQHNRRNLGKHIRTKRTNL</sequence>
<accession>A0ABY7DQ48</accession>
<name>A0ABY7DQ48_MYAAR</name>
<reference evidence="2" key="1">
    <citation type="submission" date="2022-11" db="EMBL/GenBank/DDBJ databases">
        <title>Centuries of genome instability and evolution in soft-shell clam transmissible cancer (bioRxiv).</title>
        <authorList>
            <person name="Hart S.F.M."/>
            <person name="Yonemitsu M.A."/>
            <person name="Giersch R.M."/>
            <person name="Beal B.F."/>
            <person name="Arriagada G."/>
            <person name="Davis B.W."/>
            <person name="Ostrander E.A."/>
            <person name="Goff S.P."/>
            <person name="Metzger M.J."/>
        </authorList>
    </citation>
    <scope>NUCLEOTIDE SEQUENCE</scope>
    <source>
        <strain evidence="2">MELC-2E11</strain>
        <tissue evidence="2">Siphon/mantle</tissue>
    </source>
</reference>
<dbReference type="EMBL" id="CP111014">
    <property type="protein sequence ID" value="WAQ98706.1"/>
    <property type="molecule type" value="Genomic_DNA"/>
</dbReference>
<feature type="compositionally biased region" description="Polar residues" evidence="1">
    <location>
        <begin position="79"/>
        <end position="88"/>
    </location>
</feature>
<dbReference type="Proteomes" id="UP001164746">
    <property type="component" value="Chromosome 3"/>
</dbReference>
<evidence type="ECO:0000313" key="2">
    <source>
        <dbReference type="EMBL" id="WAQ98706.1"/>
    </source>
</evidence>
<keyword evidence="3" id="KW-1185">Reference proteome</keyword>
<organism evidence="2 3">
    <name type="scientific">Mya arenaria</name>
    <name type="common">Soft-shell clam</name>
    <dbReference type="NCBI Taxonomy" id="6604"/>
    <lineage>
        <taxon>Eukaryota</taxon>
        <taxon>Metazoa</taxon>
        <taxon>Spiralia</taxon>
        <taxon>Lophotrochozoa</taxon>
        <taxon>Mollusca</taxon>
        <taxon>Bivalvia</taxon>
        <taxon>Autobranchia</taxon>
        <taxon>Heteroconchia</taxon>
        <taxon>Euheterodonta</taxon>
        <taxon>Imparidentia</taxon>
        <taxon>Neoheterodontei</taxon>
        <taxon>Myida</taxon>
        <taxon>Myoidea</taxon>
        <taxon>Myidae</taxon>
        <taxon>Mya</taxon>
    </lineage>
</organism>